<organism evidence="1">
    <name type="scientific">anaerobic digester metagenome</name>
    <dbReference type="NCBI Taxonomy" id="1263854"/>
    <lineage>
        <taxon>unclassified sequences</taxon>
        <taxon>metagenomes</taxon>
        <taxon>ecological metagenomes</taxon>
    </lineage>
</organism>
<dbReference type="AlphaFoldDB" id="A0A485LX20"/>
<reference evidence="1" key="1">
    <citation type="submission" date="2019-03" db="EMBL/GenBank/DDBJ databases">
        <authorList>
            <person name="Hao L."/>
        </authorList>
    </citation>
    <scope>NUCLEOTIDE SEQUENCE</scope>
</reference>
<evidence type="ECO:0000313" key="1">
    <source>
        <dbReference type="EMBL" id="VFU13032.1"/>
    </source>
</evidence>
<protein>
    <submittedName>
        <fullName evidence="1">Uncharacterized protein</fullName>
    </submittedName>
</protein>
<accession>A0A485LX20</accession>
<dbReference type="EMBL" id="CAADRM010000064">
    <property type="protein sequence ID" value="VFU13032.1"/>
    <property type="molecule type" value="Genomic_DNA"/>
</dbReference>
<gene>
    <name evidence="1" type="ORF">SCFA_1560014</name>
</gene>
<name>A0A485LX20_9ZZZZ</name>
<proteinExistence type="predicted"/>
<sequence length="25" mass="2783">MLETKNRAAFEILTDDRNHGVPIAA</sequence>